<comment type="similarity">
    <text evidence="1">Belongs to the protein-tyrosine phosphatase family. Non-receptor class dual specificity subfamily.</text>
</comment>
<evidence type="ECO:0000256" key="1">
    <source>
        <dbReference type="ARBA" id="ARBA00008601"/>
    </source>
</evidence>
<evidence type="ECO:0000256" key="2">
    <source>
        <dbReference type="ARBA" id="ARBA00013064"/>
    </source>
</evidence>
<protein>
    <recommendedName>
        <fullName evidence="2">protein-tyrosine-phosphatase</fullName>
        <ecNumber evidence="2">3.1.3.48</ecNumber>
    </recommendedName>
</protein>
<evidence type="ECO:0000259" key="6">
    <source>
        <dbReference type="PROSITE" id="PS50056"/>
    </source>
</evidence>
<dbReference type="PROSITE" id="PS50054">
    <property type="entry name" value="TYR_PHOSPHATASE_DUAL"/>
    <property type="match status" value="1"/>
</dbReference>
<keyword evidence="8" id="KW-1185">Reference proteome</keyword>
<gene>
    <name evidence="7" type="primary">yvh1_1</name>
    <name evidence="7" type="ORF">Hypma_009059</name>
</gene>
<dbReference type="GO" id="GO:0043409">
    <property type="term" value="P:negative regulation of MAPK cascade"/>
    <property type="evidence" value="ECO:0007669"/>
    <property type="project" value="TreeGrafter"/>
</dbReference>
<dbReference type="SMART" id="SM00195">
    <property type="entry name" value="DSPc"/>
    <property type="match status" value="1"/>
</dbReference>
<dbReference type="InterPro" id="IPR000387">
    <property type="entry name" value="Tyr_Pase_dom"/>
</dbReference>
<keyword evidence="3" id="KW-0378">Hydrolase</keyword>
<feature type="domain" description="Tyrosine-protein phosphatase" evidence="5">
    <location>
        <begin position="26"/>
        <end position="171"/>
    </location>
</feature>
<dbReference type="GO" id="GO:0008330">
    <property type="term" value="F:protein tyrosine/threonine phosphatase activity"/>
    <property type="evidence" value="ECO:0007669"/>
    <property type="project" value="TreeGrafter"/>
</dbReference>
<dbReference type="InterPro" id="IPR016130">
    <property type="entry name" value="Tyr_Pase_AS"/>
</dbReference>
<dbReference type="PROSITE" id="PS50056">
    <property type="entry name" value="TYR_PHOSPHATASE_2"/>
    <property type="match status" value="1"/>
</dbReference>
<feature type="domain" description="Tyrosine specific protein phosphatases" evidence="6">
    <location>
        <begin position="96"/>
        <end position="149"/>
    </location>
</feature>
<dbReference type="PROSITE" id="PS00383">
    <property type="entry name" value="TYR_PHOSPHATASE_1"/>
    <property type="match status" value="1"/>
</dbReference>
<reference evidence="7" key="1">
    <citation type="submission" date="2018-04" db="EMBL/GenBank/DDBJ databases">
        <title>Whole genome sequencing of Hypsizygus marmoreus.</title>
        <authorList>
            <person name="Choi I.-G."/>
            <person name="Min B."/>
            <person name="Kim J.-G."/>
            <person name="Kim S."/>
            <person name="Oh Y.-L."/>
            <person name="Kong W.-S."/>
            <person name="Park H."/>
            <person name="Jeong J."/>
            <person name="Song E.-S."/>
        </authorList>
    </citation>
    <scope>NUCLEOTIDE SEQUENCE [LARGE SCALE GENOMIC DNA]</scope>
    <source>
        <strain evidence="7">51987-8</strain>
    </source>
</reference>
<dbReference type="InterPro" id="IPR020422">
    <property type="entry name" value="TYR_PHOSPHATASE_DUAL_dom"/>
</dbReference>
<dbReference type="CDD" id="cd14498">
    <property type="entry name" value="DSP"/>
    <property type="match status" value="1"/>
</dbReference>
<organism evidence="7 8">
    <name type="scientific">Hypsizygus marmoreus</name>
    <name type="common">White beech mushroom</name>
    <name type="synonym">Agaricus marmoreus</name>
    <dbReference type="NCBI Taxonomy" id="39966"/>
    <lineage>
        <taxon>Eukaryota</taxon>
        <taxon>Fungi</taxon>
        <taxon>Dikarya</taxon>
        <taxon>Basidiomycota</taxon>
        <taxon>Agaricomycotina</taxon>
        <taxon>Agaricomycetes</taxon>
        <taxon>Agaricomycetidae</taxon>
        <taxon>Agaricales</taxon>
        <taxon>Tricholomatineae</taxon>
        <taxon>Lyophyllaceae</taxon>
        <taxon>Hypsizygus</taxon>
    </lineage>
</organism>
<dbReference type="Gene3D" id="3.90.190.10">
    <property type="entry name" value="Protein tyrosine phosphatase superfamily"/>
    <property type="match status" value="1"/>
</dbReference>
<dbReference type="PANTHER" id="PTHR10159:SF519">
    <property type="entry name" value="DUAL SPECIFICITY PROTEIN PHOSPHATASE MPK3"/>
    <property type="match status" value="1"/>
</dbReference>
<dbReference type="GO" id="GO:0033550">
    <property type="term" value="F:MAP kinase tyrosine phosphatase activity"/>
    <property type="evidence" value="ECO:0007669"/>
    <property type="project" value="TreeGrafter"/>
</dbReference>
<dbReference type="STRING" id="39966.A0A369JPX4"/>
<accession>A0A369JPX4</accession>
<dbReference type="GO" id="GO:0005737">
    <property type="term" value="C:cytoplasm"/>
    <property type="evidence" value="ECO:0007669"/>
    <property type="project" value="TreeGrafter"/>
</dbReference>
<evidence type="ECO:0000313" key="7">
    <source>
        <dbReference type="EMBL" id="RDB23888.1"/>
    </source>
</evidence>
<dbReference type="Proteomes" id="UP000076154">
    <property type="component" value="Unassembled WGS sequence"/>
</dbReference>
<dbReference type="InParanoid" id="A0A369JPX4"/>
<dbReference type="InterPro" id="IPR000340">
    <property type="entry name" value="Dual-sp_phosphatase_cat-dom"/>
</dbReference>
<name>A0A369JPX4_HYPMA</name>
<keyword evidence="4" id="KW-0904">Protein phosphatase</keyword>
<dbReference type="SUPFAM" id="SSF52799">
    <property type="entry name" value="(Phosphotyrosine protein) phosphatases II"/>
    <property type="match status" value="1"/>
</dbReference>
<evidence type="ECO:0000313" key="8">
    <source>
        <dbReference type="Proteomes" id="UP000076154"/>
    </source>
</evidence>
<sequence>MLSFPAPRWQISSRSNSVPRPRYDRTASLIAPRVYLSDLATACDSEELKRLGITHVISVLEYDITIPDHIPEECKLQIRIADKSDVDILTHLPGTTEFITSALAVNETNKVLVHCFQGISRSAAIVCAYLIATNGMLAHEAVAHTQSKRGIVCPNLSFRKQLEAYAEQFEGERAKERKNRLVKIREDLAERFSNITITTGISQLRALMPWAALSG</sequence>
<dbReference type="GO" id="GO:0017017">
    <property type="term" value="F:MAP kinase tyrosine/serine/threonine phosphatase activity"/>
    <property type="evidence" value="ECO:0007669"/>
    <property type="project" value="TreeGrafter"/>
</dbReference>
<dbReference type="AlphaFoldDB" id="A0A369JPX4"/>
<dbReference type="EMBL" id="LUEZ02000046">
    <property type="protein sequence ID" value="RDB23888.1"/>
    <property type="molecule type" value="Genomic_DNA"/>
</dbReference>
<evidence type="ECO:0000259" key="5">
    <source>
        <dbReference type="PROSITE" id="PS50054"/>
    </source>
</evidence>
<dbReference type="PANTHER" id="PTHR10159">
    <property type="entry name" value="DUAL SPECIFICITY PROTEIN PHOSPHATASE"/>
    <property type="match status" value="1"/>
</dbReference>
<comment type="caution">
    <text evidence="7">The sequence shown here is derived from an EMBL/GenBank/DDBJ whole genome shotgun (WGS) entry which is preliminary data.</text>
</comment>
<evidence type="ECO:0000256" key="3">
    <source>
        <dbReference type="ARBA" id="ARBA00022801"/>
    </source>
</evidence>
<evidence type="ECO:0000256" key="4">
    <source>
        <dbReference type="ARBA" id="ARBA00022912"/>
    </source>
</evidence>
<dbReference type="EC" id="3.1.3.48" evidence="2"/>
<proteinExistence type="inferred from homology"/>
<dbReference type="Pfam" id="PF00782">
    <property type="entry name" value="DSPc"/>
    <property type="match status" value="1"/>
</dbReference>
<dbReference type="OrthoDB" id="2017893at2759"/>
<dbReference type="InterPro" id="IPR029021">
    <property type="entry name" value="Prot-tyrosine_phosphatase-like"/>
</dbReference>